<proteinExistence type="predicted"/>
<dbReference type="Pfam" id="PF10842">
    <property type="entry name" value="DUF2642"/>
    <property type="match status" value="1"/>
</dbReference>
<dbReference type="EMBL" id="JAHQCR010000030">
    <property type="protein sequence ID" value="MBU9721033.1"/>
    <property type="molecule type" value="Genomic_DNA"/>
</dbReference>
<dbReference type="RefSeq" id="WP_088076291.1">
    <property type="nucleotide sequence ID" value="NZ_JAHQCR010000030.1"/>
</dbReference>
<keyword evidence="2" id="KW-1185">Reference proteome</keyword>
<dbReference type="InterPro" id="IPR020139">
    <property type="entry name" value="DUF2642"/>
</dbReference>
<name>A0ABS6JR49_9BACI</name>
<comment type="caution">
    <text evidence="1">The sequence shown here is derived from an EMBL/GenBank/DDBJ whole genome shotgun (WGS) entry which is preliminary data.</text>
</comment>
<accession>A0ABS6JR49</accession>
<evidence type="ECO:0000313" key="1">
    <source>
        <dbReference type="EMBL" id="MBU9721033.1"/>
    </source>
</evidence>
<sequence length="83" mass="9613">MYNQSHQYNEQERHGGNVEYVSLYDPFVYQTLQSVLGRHVVVETSKGSIRGKLADVKPDHVTIQTKEATFFIRTQEIVWVMPS</sequence>
<protein>
    <submittedName>
        <fullName evidence="1">YuzF family protein</fullName>
    </submittedName>
</protein>
<organism evidence="1 2">
    <name type="scientific">Evansella alkalicola</name>
    <dbReference type="NCBI Taxonomy" id="745819"/>
    <lineage>
        <taxon>Bacteria</taxon>
        <taxon>Bacillati</taxon>
        <taxon>Bacillota</taxon>
        <taxon>Bacilli</taxon>
        <taxon>Bacillales</taxon>
        <taxon>Bacillaceae</taxon>
        <taxon>Evansella</taxon>
    </lineage>
</organism>
<gene>
    <name evidence="1" type="ORF">KS407_06195</name>
</gene>
<evidence type="ECO:0000313" key="2">
    <source>
        <dbReference type="Proteomes" id="UP000790580"/>
    </source>
</evidence>
<dbReference type="Proteomes" id="UP000790580">
    <property type="component" value="Unassembled WGS sequence"/>
</dbReference>
<reference evidence="1 2" key="1">
    <citation type="submission" date="2021-06" db="EMBL/GenBank/DDBJ databases">
        <title>Bacillus sp. RD4P76, an endophyte from a halophyte.</title>
        <authorList>
            <person name="Sun J.-Q."/>
        </authorList>
    </citation>
    <scope>NUCLEOTIDE SEQUENCE [LARGE SCALE GENOMIC DNA]</scope>
    <source>
        <strain evidence="1 2">JCM 17098</strain>
    </source>
</reference>